<name>A0ABD1Z391_9MARC</name>
<keyword evidence="2" id="KW-1185">Reference proteome</keyword>
<evidence type="ECO:0000313" key="2">
    <source>
        <dbReference type="Proteomes" id="UP001605036"/>
    </source>
</evidence>
<evidence type="ECO:0000313" key="1">
    <source>
        <dbReference type="EMBL" id="KAL2642121.1"/>
    </source>
</evidence>
<proteinExistence type="predicted"/>
<accession>A0ABD1Z391</accession>
<organism evidence="1 2">
    <name type="scientific">Riccia fluitans</name>
    <dbReference type="NCBI Taxonomy" id="41844"/>
    <lineage>
        <taxon>Eukaryota</taxon>
        <taxon>Viridiplantae</taxon>
        <taxon>Streptophyta</taxon>
        <taxon>Embryophyta</taxon>
        <taxon>Marchantiophyta</taxon>
        <taxon>Marchantiopsida</taxon>
        <taxon>Marchantiidae</taxon>
        <taxon>Marchantiales</taxon>
        <taxon>Ricciaceae</taxon>
        <taxon>Riccia</taxon>
    </lineage>
</organism>
<dbReference type="AlphaFoldDB" id="A0ABD1Z391"/>
<gene>
    <name evidence="1" type="ORF">R1flu_009708</name>
</gene>
<protein>
    <submittedName>
        <fullName evidence="1">Uncharacterized protein</fullName>
    </submittedName>
</protein>
<comment type="caution">
    <text evidence="1">The sequence shown here is derived from an EMBL/GenBank/DDBJ whole genome shotgun (WGS) entry which is preliminary data.</text>
</comment>
<dbReference type="Proteomes" id="UP001605036">
    <property type="component" value="Unassembled WGS sequence"/>
</dbReference>
<sequence length="214" mass="23893">MAGLQKPAETVELNEEIQIWFTRKKPAFISRAPDEQAQERRHQSHLHCSCLAEQLPAKFNYTVVICRHCERASFSAKFPTSSLDIQTTLQSTEAAENAVEVIEDGSFRRKNECSVVSVALIEPAVVGFAAVTSSRVSCTERGCHQLTHQREAKQLEFEDANGRIILNPSIRNKYGLCVSCWGAGKKCFLFNSGAVFESQHKAQSHSFYLAKTPD</sequence>
<dbReference type="EMBL" id="JBHFFA010000002">
    <property type="protein sequence ID" value="KAL2642121.1"/>
    <property type="molecule type" value="Genomic_DNA"/>
</dbReference>
<reference evidence="1 2" key="1">
    <citation type="submission" date="2024-09" db="EMBL/GenBank/DDBJ databases">
        <title>Chromosome-scale assembly of Riccia fluitans.</title>
        <authorList>
            <person name="Paukszto L."/>
            <person name="Sawicki J."/>
            <person name="Karawczyk K."/>
            <person name="Piernik-Szablinska J."/>
            <person name="Szczecinska M."/>
            <person name="Mazdziarz M."/>
        </authorList>
    </citation>
    <scope>NUCLEOTIDE SEQUENCE [LARGE SCALE GENOMIC DNA]</scope>
    <source>
        <strain evidence="1">Rf_01</strain>
        <tissue evidence="1">Aerial parts of the thallus</tissue>
    </source>
</reference>